<proteinExistence type="predicted"/>
<reference evidence="1" key="3">
    <citation type="submission" date="2025-09" db="UniProtKB">
        <authorList>
            <consortium name="Ensembl"/>
        </authorList>
    </citation>
    <scope>IDENTIFICATION</scope>
</reference>
<reference evidence="1" key="1">
    <citation type="submission" date="2020-11" db="EMBL/GenBank/DDBJ databases">
        <authorList>
            <person name="Davenport K.M."/>
            <person name="Bickhart D.M."/>
            <person name="Smith T.P.L."/>
            <person name="Murdoch B.M."/>
            <person name="Rosen B.D."/>
        </authorList>
    </citation>
    <scope>NUCLEOTIDE SEQUENCE [LARGE SCALE GENOMIC DNA]</scope>
    <source>
        <strain evidence="1">OAR_USU_Benz2616</strain>
    </source>
</reference>
<protein>
    <submittedName>
        <fullName evidence="1">Uncharacterized protein</fullName>
    </submittedName>
</protein>
<sequence length="183" mass="20474">MSIESVMPSSHLILYCPLLLLSPIPPSFRVFSSESTVHMRWPKYWSFSFSIIPSKEHPGLISFRMDWLDLLAVQGTLKSLLQYHTSKASILRCSAFFTVQLSHPYTTTGKTIALTRQTFVGKVMSLLLNILSSLVITFLPRSKHLLISWLQSPSAVISEPPKIKSDTISTVSPSISHEVMGLI</sequence>
<dbReference type="Ensembl" id="ENSOART00020047545.1">
    <property type="protein sequence ID" value="ENSOARP00020049194.1"/>
    <property type="gene ID" value="ENSOARG00020031212.1"/>
</dbReference>
<reference evidence="1" key="2">
    <citation type="submission" date="2025-08" db="UniProtKB">
        <authorList>
            <consortium name="Ensembl"/>
        </authorList>
    </citation>
    <scope>IDENTIFICATION</scope>
</reference>
<evidence type="ECO:0000313" key="1">
    <source>
        <dbReference type="Ensembl" id="ENSOARP00020049194.1"/>
    </source>
</evidence>
<accession>A0AC11DQS1</accession>
<name>A0AC11DQS1_SHEEP</name>
<organism evidence="1">
    <name type="scientific">Ovis aries</name>
    <name type="common">Sheep</name>
    <dbReference type="NCBI Taxonomy" id="9940"/>
    <lineage>
        <taxon>Eukaryota</taxon>
        <taxon>Metazoa</taxon>
        <taxon>Chordata</taxon>
        <taxon>Craniata</taxon>
        <taxon>Vertebrata</taxon>
        <taxon>Euteleostomi</taxon>
        <taxon>Mammalia</taxon>
        <taxon>Eutheria</taxon>
        <taxon>Laurasiatheria</taxon>
        <taxon>Artiodactyla</taxon>
        <taxon>Ruminantia</taxon>
        <taxon>Pecora</taxon>
        <taxon>Bovidae</taxon>
        <taxon>Caprinae</taxon>
        <taxon>Ovis</taxon>
    </lineage>
</organism>